<dbReference type="Gene3D" id="3.30.300.130">
    <property type="entry name" value="Fe-S cluster assembly (FSCA)"/>
    <property type="match status" value="1"/>
</dbReference>
<protein>
    <recommendedName>
        <fullName evidence="2">NIF system FeS cluster assembly NifU C-terminal domain-containing protein</fullName>
    </recommendedName>
</protein>
<dbReference type="Pfam" id="PF01106">
    <property type="entry name" value="NifU"/>
    <property type="match status" value="1"/>
</dbReference>
<dbReference type="GO" id="GO:0005739">
    <property type="term" value="C:mitochondrion"/>
    <property type="evidence" value="ECO:0007669"/>
    <property type="project" value="TreeGrafter"/>
</dbReference>
<evidence type="ECO:0000259" key="2">
    <source>
        <dbReference type="Pfam" id="PF01106"/>
    </source>
</evidence>
<reference evidence="3" key="1">
    <citation type="submission" date="2019-12" db="EMBL/GenBank/DDBJ databases">
        <title>Genome sequence of Babesia ovis.</title>
        <authorList>
            <person name="Yamagishi J."/>
            <person name="Sevinc F."/>
            <person name="Xuan X."/>
        </authorList>
    </citation>
    <scope>NUCLEOTIDE SEQUENCE</scope>
    <source>
        <strain evidence="3">Selcuk</strain>
    </source>
</reference>
<evidence type="ECO:0000313" key="3">
    <source>
        <dbReference type="EMBL" id="GFE53320.1"/>
    </source>
</evidence>
<feature type="domain" description="NIF system FeS cluster assembly NifU C-terminal" evidence="2">
    <location>
        <begin position="43"/>
        <end position="110"/>
    </location>
</feature>
<dbReference type="InterPro" id="IPR034904">
    <property type="entry name" value="FSCA_dom_sf"/>
</dbReference>
<dbReference type="InterPro" id="IPR001075">
    <property type="entry name" value="NIF_FeS_clus_asmbl_NifU_C"/>
</dbReference>
<accession>A0A9W5T8K8</accession>
<sequence length="130" mass="14434">MLQFCPVTPFSVYPSFKRSLSTRARAVIPPDYSEADMEIVNAIKLLIDKRIAPVVRQDGGEVSFISYDPETGYVYVRLSGACVGCAQSDITLKHMIQGTLCHYLDEVTAVLNCDEEGYVILSGIEEDSEY</sequence>
<dbReference type="PANTHER" id="PTHR11178:SF1">
    <property type="entry name" value="NFU1 IRON-SULFUR CLUSTER SCAFFOLD HOMOLOG, MITOCHONDRIAL"/>
    <property type="match status" value="1"/>
</dbReference>
<dbReference type="SUPFAM" id="SSF117916">
    <property type="entry name" value="Fe-S cluster assembly (FSCA) domain-like"/>
    <property type="match status" value="1"/>
</dbReference>
<dbReference type="GO" id="GO:0051536">
    <property type="term" value="F:iron-sulfur cluster binding"/>
    <property type="evidence" value="ECO:0007669"/>
    <property type="project" value="InterPro"/>
</dbReference>
<dbReference type="Proteomes" id="UP001057455">
    <property type="component" value="Unassembled WGS sequence"/>
</dbReference>
<comment type="similarity">
    <text evidence="1">Belongs to the NifU family.</text>
</comment>
<dbReference type="OrthoDB" id="565552at2759"/>
<proteinExistence type="inferred from homology"/>
<evidence type="ECO:0000313" key="4">
    <source>
        <dbReference type="Proteomes" id="UP001057455"/>
    </source>
</evidence>
<dbReference type="GO" id="GO:0016226">
    <property type="term" value="P:iron-sulfur cluster assembly"/>
    <property type="evidence" value="ECO:0007669"/>
    <property type="project" value="InterPro"/>
</dbReference>
<dbReference type="GO" id="GO:0005506">
    <property type="term" value="F:iron ion binding"/>
    <property type="evidence" value="ECO:0007669"/>
    <property type="project" value="InterPro"/>
</dbReference>
<name>A0A9W5T8K8_BABOV</name>
<gene>
    <name evidence="3" type="ORF">BaOVIS_007240</name>
</gene>
<keyword evidence="4" id="KW-1185">Reference proteome</keyword>
<dbReference type="AlphaFoldDB" id="A0A9W5T8K8"/>
<evidence type="ECO:0000256" key="1">
    <source>
        <dbReference type="ARBA" id="ARBA00006420"/>
    </source>
</evidence>
<dbReference type="EMBL" id="BLIY01000006">
    <property type="protein sequence ID" value="GFE53320.1"/>
    <property type="molecule type" value="Genomic_DNA"/>
</dbReference>
<comment type="caution">
    <text evidence="3">The sequence shown here is derived from an EMBL/GenBank/DDBJ whole genome shotgun (WGS) entry which is preliminary data.</text>
</comment>
<organism evidence="3 4">
    <name type="scientific">Babesia ovis</name>
    <dbReference type="NCBI Taxonomy" id="5869"/>
    <lineage>
        <taxon>Eukaryota</taxon>
        <taxon>Sar</taxon>
        <taxon>Alveolata</taxon>
        <taxon>Apicomplexa</taxon>
        <taxon>Aconoidasida</taxon>
        <taxon>Piroplasmida</taxon>
        <taxon>Babesiidae</taxon>
        <taxon>Babesia</taxon>
    </lineage>
</organism>
<dbReference type="PANTHER" id="PTHR11178">
    <property type="entry name" value="IRON-SULFUR CLUSTER SCAFFOLD PROTEIN NFU-RELATED"/>
    <property type="match status" value="1"/>
</dbReference>